<evidence type="ECO:0000313" key="5">
    <source>
        <dbReference type="Proteomes" id="UP001159427"/>
    </source>
</evidence>
<organism evidence="4 5">
    <name type="scientific">Porites evermanni</name>
    <dbReference type="NCBI Taxonomy" id="104178"/>
    <lineage>
        <taxon>Eukaryota</taxon>
        <taxon>Metazoa</taxon>
        <taxon>Cnidaria</taxon>
        <taxon>Anthozoa</taxon>
        <taxon>Hexacorallia</taxon>
        <taxon>Scleractinia</taxon>
        <taxon>Fungiina</taxon>
        <taxon>Poritidae</taxon>
        <taxon>Porites</taxon>
    </lineage>
</organism>
<gene>
    <name evidence="4" type="ORF">PEVE_00019265</name>
</gene>
<evidence type="ECO:0008006" key="6">
    <source>
        <dbReference type="Google" id="ProtNLM"/>
    </source>
</evidence>
<name>A0ABN8LJ06_9CNID</name>
<comment type="similarity">
    <text evidence="1">Belongs to the bacterial ribosomal protein bL27 family.</text>
</comment>
<keyword evidence="2" id="KW-0689">Ribosomal protein</keyword>
<dbReference type="PANTHER" id="PTHR15893">
    <property type="entry name" value="RIBOSOMAL PROTEIN L27"/>
    <property type="match status" value="1"/>
</dbReference>
<dbReference type="InterPro" id="IPR001684">
    <property type="entry name" value="Ribosomal_bL27"/>
</dbReference>
<keyword evidence="3" id="KW-0687">Ribonucleoprotein</keyword>
<dbReference type="Gene3D" id="2.40.50.100">
    <property type="match status" value="1"/>
</dbReference>
<keyword evidence="5" id="KW-1185">Reference proteome</keyword>
<accession>A0ABN8LJ06</accession>
<evidence type="ECO:0000313" key="4">
    <source>
        <dbReference type="EMBL" id="CAH3015623.1"/>
    </source>
</evidence>
<dbReference type="Pfam" id="PF01016">
    <property type="entry name" value="Ribosomal_L27"/>
    <property type="match status" value="1"/>
</dbReference>
<sequence>MASPLASFCIRNLEVFQPFRCLPGVFMQCRTHAKKSGGHGKNQGKPRKGKRLGMKRYEGEHVIPGTVLFRQWKHKVKFHPGENVGVGKDWTLYALAEGFVKYKRELLEPYAWGYGPQNKFHEKKFIHVIQKQPFVGPKLVPAHDVYKISER</sequence>
<protein>
    <recommendedName>
        <fullName evidence="6">Mitochondrial ribosomal protein L27</fullName>
    </recommendedName>
</protein>
<dbReference type="PANTHER" id="PTHR15893:SF0">
    <property type="entry name" value="LARGE RIBOSOMAL SUBUNIT PROTEIN BL27M"/>
    <property type="match status" value="1"/>
</dbReference>
<evidence type="ECO:0000256" key="1">
    <source>
        <dbReference type="ARBA" id="ARBA00010797"/>
    </source>
</evidence>
<dbReference type="PRINTS" id="PR00063">
    <property type="entry name" value="RIBOSOMALL27"/>
</dbReference>
<evidence type="ECO:0000256" key="2">
    <source>
        <dbReference type="ARBA" id="ARBA00022980"/>
    </source>
</evidence>
<evidence type="ECO:0000256" key="3">
    <source>
        <dbReference type="ARBA" id="ARBA00023274"/>
    </source>
</evidence>
<dbReference type="Proteomes" id="UP001159427">
    <property type="component" value="Unassembled WGS sequence"/>
</dbReference>
<dbReference type="EMBL" id="CALNXI010000026">
    <property type="protein sequence ID" value="CAH3015623.1"/>
    <property type="molecule type" value="Genomic_DNA"/>
</dbReference>
<comment type="caution">
    <text evidence="4">The sequence shown here is derived from an EMBL/GenBank/DDBJ whole genome shotgun (WGS) entry which is preliminary data.</text>
</comment>
<reference evidence="4 5" key="1">
    <citation type="submission" date="2022-05" db="EMBL/GenBank/DDBJ databases">
        <authorList>
            <consortium name="Genoscope - CEA"/>
            <person name="William W."/>
        </authorList>
    </citation>
    <scope>NUCLEOTIDE SEQUENCE [LARGE SCALE GENOMIC DNA]</scope>
</reference>
<proteinExistence type="inferred from homology"/>
<dbReference type="SUPFAM" id="SSF110324">
    <property type="entry name" value="Ribosomal L27 protein-like"/>
    <property type="match status" value="1"/>
</dbReference>